<dbReference type="EMBL" id="WIVV01000148">
    <property type="protein sequence ID" value="MQU45271.1"/>
    <property type="molecule type" value="Genomic_DNA"/>
</dbReference>
<dbReference type="NCBIfam" id="TIGR03696">
    <property type="entry name" value="Rhs_assc_core"/>
    <property type="match status" value="1"/>
</dbReference>
<proteinExistence type="predicted"/>
<dbReference type="AlphaFoldDB" id="A0A6A7ZFD9"/>
<dbReference type="RefSeq" id="WP_082158052.1">
    <property type="nucleotide sequence ID" value="NZ_CP181271.1"/>
</dbReference>
<dbReference type="Gene3D" id="2.180.10.10">
    <property type="entry name" value="RHS repeat-associated core"/>
    <property type="match status" value="1"/>
</dbReference>
<evidence type="ECO:0000313" key="2">
    <source>
        <dbReference type="Proteomes" id="UP000466863"/>
    </source>
</evidence>
<evidence type="ECO:0000313" key="1">
    <source>
        <dbReference type="EMBL" id="MQU45271.1"/>
    </source>
</evidence>
<gene>
    <name evidence="1" type="ORF">GHO28_22630</name>
</gene>
<dbReference type="PANTHER" id="PTHR32305:SF15">
    <property type="entry name" value="PROTEIN RHSA-RELATED"/>
    <property type="match status" value="1"/>
</dbReference>
<sequence length="328" mass="35232">MPLKRYAYDPLDRLTTTTMGAQPSTQRFYQRERLSTVRQGEHSQTVFQHHDQLLAEKHTTATLLLGTDLQRSVLHSLSGAHQHPQVYTPYGHHRGQQGLLGFNGEAHDPLTGHYLLGNGHRAYNPVLMRFNSPDTLSPFGKGGLNAYAYCSGDPVNRSDPSGQFSLALVSAAIGFAGALLGTQRSMGFMRALKKFWNKQPSFRAATKVATTVGTIGASGVTLTRLAMTEFAPNSVPSQLLLAGTALSGIAVAGGALSAALHHMKKGDIIWGLQKAPVAAVTDNSLKQVVIDSHALSITSQSSTLSRATSSQSVESMWDSNLAANIRKK</sequence>
<dbReference type="InterPro" id="IPR022385">
    <property type="entry name" value="Rhs_assc_core"/>
</dbReference>
<accession>A0A6A7ZFD9</accession>
<reference evidence="1 2" key="1">
    <citation type="submission" date="2019-10" db="EMBL/GenBank/DDBJ databases">
        <title>Evaluation of single-gene subtyping targets for Pseudomonas.</title>
        <authorList>
            <person name="Reichler S.J."/>
            <person name="Orsi R.H."/>
            <person name="Wiedmann M."/>
            <person name="Martin N.H."/>
            <person name="Murphy S.I."/>
        </authorList>
    </citation>
    <scope>NUCLEOTIDE SEQUENCE [LARGE SCALE GENOMIC DNA]</scope>
    <source>
        <strain evidence="1 2">FSL R10-1876</strain>
    </source>
</reference>
<organism evidence="1 2">
    <name type="scientific">Pseudomonas helleri</name>
    <dbReference type="NCBI Taxonomy" id="1608996"/>
    <lineage>
        <taxon>Bacteria</taxon>
        <taxon>Pseudomonadati</taxon>
        <taxon>Pseudomonadota</taxon>
        <taxon>Gammaproteobacteria</taxon>
        <taxon>Pseudomonadales</taxon>
        <taxon>Pseudomonadaceae</taxon>
        <taxon>Pseudomonas</taxon>
    </lineage>
</organism>
<dbReference type="InterPro" id="IPR050708">
    <property type="entry name" value="T6SS_VgrG/RHS"/>
</dbReference>
<dbReference type="SUPFAM" id="SSF56399">
    <property type="entry name" value="ADP-ribosylation"/>
    <property type="match status" value="1"/>
</dbReference>
<name>A0A6A7ZFD9_9PSED</name>
<dbReference type="PANTHER" id="PTHR32305">
    <property type="match status" value="1"/>
</dbReference>
<protein>
    <submittedName>
        <fullName evidence="1">RHS repeat-associated core domain-containing protein</fullName>
    </submittedName>
</protein>
<comment type="caution">
    <text evidence="1">The sequence shown here is derived from an EMBL/GenBank/DDBJ whole genome shotgun (WGS) entry which is preliminary data.</text>
</comment>
<dbReference type="Proteomes" id="UP000466863">
    <property type="component" value="Unassembled WGS sequence"/>
</dbReference>